<dbReference type="EMBL" id="CAKXAJ010025089">
    <property type="protein sequence ID" value="CAH2234883.1"/>
    <property type="molecule type" value="Genomic_DNA"/>
</dbReference>
<sequence>MGFGGYKSMEKVLLLTGSVKKSSKAEGFFPRYETLGPRPKRTSQVSSNAVMHGTRGMSEWVNVIDYERGSGSDQNAFIAFGRSLANRQCGWVHPL</sequence>
<organism evidence="1 2">
    <name type="scientific">Pararge aegeria aegeria</name>
    <dbReference type="NCBI Taxonomy" id="348720"/>
    <lineage>
        <taxon>Eukaryota</taxon>
        <taxon>Metazoa</taxon>
        <taxon>Ecdysozoa</taxon>
        <taxon>Arthropoda</taxon>
        <taxon>Hexapoda</taxon>
        <taxon>Insecta</taxon>
        <taxon>Pterygota</taxon>
        <taxon>Neoptera</taxon>
        <taxon>Endopterygota</taxon>
        <taxon>Lepidoptera</taxon>
        <taxon>Glossata</taxon>
        <taxon>Ditrysia</taxon>
        <taxon>Papilionoidea</taxon>
        <taxon>Nymphalidae</taxon>
        <taxon>Satyrinae</taxon>
        <taxon>Satyrini</taxon>
        <taxon>Parargina</taxon>
        <taxon>Pararge</taxon>
    </lineage>
</organism>
<reference evidence="1" key="1">
    <citation type="submission" date="2022-03" db="EMBL/GenBank/DDBJ databases">
        <authorList>
            <person name="Lindestad O."/>
        </authorList>
    </citation>
    <scope>NUCLEOTIDE SEQUENCE</scope>
</reference>
<name>A0A8S4RFS1_9NEOP</name>
<evidence type="ECO:0000313" key="2">
    <source>
        <dbReference type="Proteomes" id="UP000838756"/>
    </source>
</evidence>
<keyword evidence="2" id="KW-1185">Reference proteome</keyword>
<evidence type="ECO:0000313" key="1">
    <source>
        <dbReference type="EMBL" id="CAH2234883.1"/>
    </source>
</evidence>
<gene>
    <name evidence="1" type="primary">jg3114</name>
    <name evidence="1" type="ORF">PAEG_LOCUS12606</name>
</gene>
<protein>
    <submittedName>
        <fullName evidence="1">Jg3114 protein</fullName>
    </submittedName>
</protein>
<dbReference type="OrthoDB" id="10529369at2759"/>
<comment type="caution">
    <text evidence="1">The sequence shown here is derived from an EMBL/GenBank/DDBJ whole genome shotgun (WGS) entry which is preliminary data.</text>
</comment>
<dbReference type="AlphaFoldDB" id="A0A8S4RFS1"/>
<accession>A0A8S4RFS1</accession>
<proteinExistence type="predicted"/>
<dbReference type="Proteomes" id="UP000838756">
    <property type="component" value="Unassembled WGS sequence"/>
</dbReference>